<dbReference type="PROSITE" id="PS50893">
    <property type="entry name" value="ABC_TRANSPORTER_2"/>
    <property type="match status" value="1"/>
</dbReference>
<dbReference type="SUPFAM" id="SSF52540">
    <property type="entry name" value="P-loop containing nucleoside triphosphate hydrolases"/>
    <property type="match status" value="1"/>
</dbReference>
<dbReference type="InterPro" id="IPR036640">
    <property type="entry name" value="ABC1_TM_sf"/>
</dbReference>
<proteinExistence type="predicted"/>
<dbReference type="Proteomes" id="UP001585080">
    <property type="component" value="Unassembled WGS sequence"/>
</dbReference>
<dbReference type="PANTHER" id="PTHR43394:SF1">
    <property type="entry name" value="ATP-BINDING CASSETTE SUB-FAMILY B MEMBER 10, MITOCHONDRIAL"/>
    <property type="match status" value="1"/>
</dbReference>
<keyword evidence="11" id="KW-1185">Reference proteome</keyword>
<keyword evidence="4 10" id="KW-0067">ATP-binding</keyword>
<evidence type="ECO:0000256" key="5">
    <source>
        <dbReference type="ARBA" id="ARBA00022989"/>
    </source>
</evidence>
<reference evidence="10 11" key="1">
    <citation type="submission" date="2024-01" db="EMBL/GenBank/DDBJ databases">
        <title>Genome mining of biosynthetic gene clusters to explore secondary metabolites of Streptomyces sp.</title>
        <authorList>
            <person name="Baig A."/>
            <person name="Ajitkumar Shintre N."/>
            <person name="Kumar H."/>
            <person name="Anbarasu A."/>
            <person name="Ramaiah S."/>
        </authorList>
    </citation>
    <scope>NUCLEOTIDE SEQUENCE [LARGE SCALE GENOMIC DNA]</scope>
    <source>
        <strain evidence="10 11">A57</strain>
    </source>
</reference>
<evidence type="ECO:0000313" key="10">
    <source>
        <dbReference type="EMBL" id="MFB8775226.1"/>
    </source>
</evidence>
<evidence type="ECO:0000256" key="4">
    <source>
        <dbReference type="ARBA" id="ARBA00022840"/>
    </source>
</evidence>
<evidence type="ECO:0000256" key="2">
    <source>
        <dbReference type="ARBA" id="ARBA00022692"/>
    </source>
</evidence>
<dbReference type="InterPro" id="IPR027417">
    <property type="entry name" value="P-loop_NTPase"/>
</dbReference>
<evidence type="ECO:0000256" key="6">
    <source>
        <dbReference type="ARBA" id="ARBA00023136"/>
    </source>
</evidence>
<evidence type="ECO:0000256" key="1">
    <source>
        <dbReference type="ARBA" id="ARBA00004651"/>
    </source>
</evidence>
<gene>
    <name evidence="10" type="ORF">VSS16_21225</name>
</gene>
<keyword evidence="5" id="KW-1133">Transmembrane helix</keyword>
<protein>
    <submittedName>
        <fullName evidence="10">ABC transporter ATP-binding protein</fullName>
    </submittedName>
</protein>
<feature type="domain" description="ABC transmembrane type-1" evidence="9">
    <location>
        <begin position="35"/>
        <end position="312"/>
    </location>
</feature>
<feature type="compositionally biased region" description="Low complexity" evidence="7">
    <location>
        <begin position="468"/>
        <end position="482"/>
    </location>
</feature>
<dbReference type="PROSITE" id="PS00211">
    <property type="entry name" value="ABC_TRANSPORTER_1"/>
    <property type="match status" value="1"/>
</dbReference>
<evidence type="ECO:0000313" key="11">
    <source>
        <dbReference type="Proteomes" id="UP001585080"/>
    </source>
</evidence>
<evidence type="ECO:0000259" key="8">
    <source>
        <dbReference type="PROSITE" id="PS50893"/>
    </source>
</evidence>
<dbReference type="Pfam" id="PF00664">
    <property type="entry name" value="ABC_membrane"/>
    <property type="match status" value="1"/>
</dbReference>
<evidence type="ECO:0000256" key="7">
    <source>
        <dbReference type="SAM" id="MobiDB-lite"/>
    </source>
</evidence>
<keyword evidence="2" id="KW-0812">Transmembrane</keyword>
<dbReference type="InterPro" id="IPR003593">
    <property type="entry name" value="AAA+_ATPase"/>
</dbReference>
<accession>A0ABV5EEF1</accession>
<dbReference type="InterPro" id="IPR011527">
    <property type="entry name" value="ABC1_TM_dom"/>
</dbReference>
<sequence length="659" mass="66156">MNTAEPVRAARGRGSLRALLPALAGHRAMIARTCAAALVEQASLVALVTLAAHTVGTAVASGHAPSPGTVAALAALVVLRALTTWREMDLSHDLAYRVLAGLRVRVFDGLARSAPARVAGRRSGDLAATAMADVEALEFFYAHTTAQLLASGAVFAGGTVVLAAVEPWLLAAVVPVAALLAVAPFADARGRTVRGARTRQAAAELSADTVETVDGLRELLAFGALPRRRARLARQGRRLGEAQRAEVTWEATATAVRDGLIVLAVLGVVAATAQAVTAGRLDGAWAPAVTALALAVLGPVAESARSLSQAMGLRAAAARVDAGINAPALAPPPTDPRPLPRGPLGVRLHDVSFGYGDQRPVLHHLDLTVPAGQTLALVGTSGAGKSTCAHLLARFWDPAAGAVQLVAETGGGSGAGGYSTGAGEIAGAGATGGGTDGAAGVGRAGGSGGALGGAAGVGRAGGSGGATAGAAGTGDPAGTAEPGTAAETVVDLRHLTDADLRAAVAVVGQDAPLFHGTLADNLRLAAPDAAEERLVRVARLCGIDRVASLDTLVGERGATLSGGQRARIALARALLAEPRVLVLDETTAHLDNTGDAELAAALAHPERTTVVIAHRPATIRRADRIAVLEDGRIVEQGTWEELTSRPDGALARVLAVAAR</sequence>
<dbReference type="EMBL" id="JAYMRP010000018">
    <property type="protein sequence ID" value="MFB8775226.1"/>
    <property type="molecule type" value="Genomic_DNA"/>
</dbReference>
<keyword evidence="6" id="KW-0472">Membrane</keyword>
<dbReference type="InterPro" id="IPR039421">
    <property type="entry name" value="Type_1_exporter"/>
</dbReference>
<dbReference type="SMART" id="SM00382">
    <property type="entry name" value="AAA"/>
    <property type="match status" value="1"/>
</dbReference>
<organism evidence="10 11">
    <name type="scientific">Streptomyces broussonetiae</name>
    <dbReference type="NCBI Taxonomy" id="2686304"/>
    <lineage>
        <taxon>Bacteria</taxon>
        <taxon>Bacillati</taxon>
        <taxon>Actinomycetota</taxon>
        <taxon>Actinomycetes</taxon>
        <taxon>Kitasatosporales</taxon>
        <taxon>Streptomycetaceae</taxon>
        <taxon>Streptomyces</taxon>
    </lineage>
</organism>
<evidence type="ECO:0000259" key="9">
    <source>
        <dbReference type="PROSITE" id="PS50929"/>
    </source>
</evidence>
<keyword evidence="3" id="KW-0547">Nucleotide-binding</keyword>
<dbReference type="InterPro" id="IPR017871">
    <property type="entry name" value="ABC_transporter-like_CS"/>
</dbReference>
<dbReference type="Gene3D" id="3.40.50.300">
    <property type="entry name" value="P-loop containing nucleotide triphosphate hydrolases"/>
    <property type="match status" value="1"/>
</dbReference>
<dbReference type="GO" id="GO:0005524">
    <property type="term" value="F:ATP binding"/>
    <property type="evidence" value="ECO:0007669"/>
    <property type="project" value="UniProtKB-KW"/>
</dbReference>
<feature type="domain" description="ABC transporter" evidence="8">
    <location>
        <begin position="346"/>
        <end position="655"/>
    </location>
</feature>
<dbReference type="PROSITE" id="PS50929">
    <property type="entry name" value="ABC_TM1F"/>
    <property type="match status" value="1"/>
</dbReference>
<name>A0ABV5EEF1_9ACTN</name>
<dbReference type="RefSeq" id="WP_376733857.1">
    <property type="nucleotide sequence ID" value="NZ_JAYMRP010000018.1"/>
</dbReference>
<comment type="subcellular location">
    <subcellularLocation>
        <location evidence="1">Cell membrane</location>
        <topology evidence="1">Multi-pass membrane protein</topology>
    </subcellularLocation>
</comment>
<evidence type="ECO:0000256" key="3">
    <source>
        <dbReference type="ARBA" id="ARBA00022741"/>
    </source>
</evidence>
<comment type="caution">
    <text evidence="10">The sequence shown here is derived from an EMBL/GenBank/DDBJ whole genome shotgun (WGS) entry which is preliminary data.</text>
</comment>
<dbReference type="PANTHER" id="PTHR43394">
    <property type="entry name" value="ATP-DEPENDENT PERMEASE MDL1, MITOCHONDRIAL"/>
    <property type="match status" value="1"/>
</dbReference>
<dbReference type="SUPFAM" id="SSF90123">
    <property type="entry name" value="ABC transporter transmembrane region"/>
    <property type="match status" value="1"/>
</dbReference>
<dbReference type="Gene3D" id="1.20.1560.10">
    <property type="entry name" value="ABC transporter type 1, transmembrane domain"/>
    <property type="match status" value="1"/>
</dbReference>
<feature type="region of interest" description="Disordered" evidence="7">
    <location>
        <begin position="462"/>
        <end position="482"/>
    </location>
</feature>
<dbReference type="InterPro" id="IPR003439">
    <property type="entry name" value="ABC_transporter-like_ATP-bd"/>
</dbReference>
<dbReference type="Pfam" id="PF00005">
    <property type="entry name" value="ABC_tran"/>
    <property type="match status" value="2"/>
</dbReference>